<proteinExistence type="predicted"/>
<dbReference type="EMBL" id="VATY01000005">
    <property type="protein sequence ID" value="TMM53186.1"/>
    <property type="molecule type" value="Genomic_DNA"/>
</dbReference>
<gene>
    <name evidence="1" type="ORF">FEE95_19140</name>
</gene>
<dbReference type="Proteomes" id="UP000310314">
    <property type="component" value="Unassembled WGS sequence"/>
</dbReference>
<evidence type="ECO:0000313" key="2">
    <source>
        <dbReference type="Proteomes" id="UP000310314"/>
    </source>
</evidence>
<keyword evidence="2" id="KW-1185">Reference proteome</keyword>
<organism evidence="1 2">
    <name type="scientific">Maribacter algarum</name>
    <name type="common">ex Zhang et al. 2020</name>
    <dbReference type="NCBI Taxonomy" id="2578118"/>
    <lineage>
        <taxon>Bacteria</taxon>
        <taxon>Pseudomonadati</taxon>
        <taxon>Bacteroidota</taxon>
        <taxon>Flavobacteriia</taxon>
        <taxon>Flavobacteriales</taxon>
        <taxon>Flavobacteriaceae</taxon>
        <taxon>Maribacter</taxon>
    </lineage>
</organism>
<accession>A0A5S3PGE6</accession>
<dbReference type="InterPro" id="IPR039437">
    <property type="entry name" value="FrzH/put_lumazine-bd"/>
</dbReference>
<dbReference type="Gene3D" id="3.10.450.50">
    <property type="match status" value="1"/>
</dbReference>
<reference evidence="1 2" key="1">
    <citation type="submission" date="2019-05" db="EMBL/GenBank/DDBJ databases">
        <authorList>
            <person name="Zhang J.-Y."/>
            <person name="Feg X."/>
            <person name="Du Z.-J."/>
        </authorList>
    </citation>
    <scope>NUCLEOTIDE SEQUENCE [LARGE SCALE GENOMIC DNA]</scope>
    <source>
        <strain evidence="1 2">RZ26</strain>
    </source>
</reference>
<dbReference type="SUPFAM" id="SSF54427">
    <property type="entry name" value="NTF2-like"/>
    <property type="match status" value="1"/>
</dbReference>
<comment type="caution">
    <text evidence="1">The sequence shown here is derived from an EMBL/GenBank/DDBJ whole genome shotgun (WGS) entry which is preliminary data.</text>
</comment>
<protein>
    <submittedName>
        <fullName evidence="1">Nuclear transport factor 2 family protein</fullName>
    </submittedName>
</protein>
<evidence type="ECO:0000313" key="1">
    <source>
        <dbReference type="EMBL" id="TMM53186.1"/>
    </source>
</evidence>
<dbReference type="RefSeq" id="WP_138659646.1">
    <property type="nucleotide sequence ID" value="NZ_VATY01000005.1"/>
</dbReference>
<sequence length="127" mass="14298">MQKKSSTTDLLNAVQTYFDALHHCDTKKLNEVFHKNSSLFDVDEGKIFVEPIESFSKDVGGRVSPESKGQEPEAEILLVDWLSSSCATVKIRIRAHNNVFVDHLGFVNGEDGWQIVSKVWHLEKVIG</sequence>
<dbReference type="OrthoDB" id="8445243at2"/>
<dbReference type="Pfam" id="PF12893">
    <property type="entry name" value="Lumazine_bd_2"/>
    <property type="match status" value="1"/>
</dbReference>
<name>A0A5S3PGE6_9FLAO</name>
<dbReference type="InterPro" id="IPR032710">
    <property type="entry name" value="NTF2-like_dom_sf"/>
</dbReference>
<dbReference type="AlphaFoldDB" id="A0A5S3PGE6"/>